<sequence>MNNINTYKVTRKFSDIDFDFIPHPATGDIIPLNDADAVKRSVRNLMFTALYERVFQPNMGANLRQLLFEPVTPLTAISIETLVKDIIRLYEPRATILELKITLDPDELGYNLQLIFSIDNISEVSFIDMFLERIR</sequence>
<dbReference type="Gene3D" id="3.10.450.40">
    <property type="match status" value="1"/>
</dbReference>
<dbReference type="SUPFAM" id="SSF160719">
    <property type="entry name" value="gpW/gp25-like"/>
    <property type="match status" value="1"/>
</dbReference>
<organism evidence="2">
    <name type="scientific">uncultured Caudovirales phage</name>
    <dbReference type="NCBI Taxonomy" id="2100421"/>
    <lineage>
        <taxon>Viruses</taxon>
        <taxon>Duplodnaviria</taxon>
        <taxon>Heunggongvirae</taxon>
        <taxon>Uroviricota</taxon>
        <taxon>Caudoviricetes</taxon>
        <taxon>Peduoviridae</taxon>
        <taxon>Maltschvirus</taxon>
        <taxon>Maltschvirus maltsch</taxon>
    </lineage>
</organism>
<dbReference type="EMBL" id="LR796388">
    <property type="protein sequence ID" value="CAB4141335.1"/>
    <property type="molecule type" value="Genomic_DNA"/>
</dbReference>
<name>A0A6J5M313_9CAUD</name>
<reference evidence="2" key="1">
    <citation type="submission" date="2020-04" db="EMBL/GenBank/DDBJ databases">
        <authorList>
            <person name="Chiriac C."/>
            <person name="Salcher M."/>
            <person name="Ghai R."/>
            <person name="Kavagutti S V."/>
        </authorList>
    </citation>
    <scope>NUCLEOTIDE SEQUENCE</scope>
</reference>
<accession>A0A6J5M313</accession>
<feature type="domain" description="IraD/Gp25-like" evidence="1">
    <location>
        <begin position="35"/>
        <end position="119"/>
    </location>
</feature>
<proteinExistence type="predicted"/>
<dbReference type="InterPro" id="IPR007048">
    <property type="entry name" value="IraD/Gp25-like"/>
</dbReference>
<protein>
    <submittedName>
        <fullName evidence="2">COG3628 Phage baseplate assembly protein W</fullName>
    </submittedName>
</protein>
<gene>
    <name evidence="2" type="ORF">UFOVP410_174</name>
</gene>
<evidence type="ECO:0000259" key="1">
    <source>
        <dbReference type="Pfam" id="PF04965"/>
    </source>
</evidence>
<evidence type="ECO:0000313" key="2">
    <source>
        <dbReference type="EMBL" id="CAB4141335.1"/>
    </source>
</evidence>
<dbReference type="Pfam" id="PF04965">
    <property type="entry name" value="GPW_gp25"/>
    <property type="match status" value="1"/>
</dbReference>